<organism evidence="3 4">
    <name type="scientific">Methylobrevis pamukkalensis</name>
    <dbReference type="NCBI Taxonomy" id="1439726"/>
    <lineage>
        <taxon>Bacteria</taxon>
        <taxon>Pseudomonadati</taxon>
        <taxon>Pseudomonadota</taxon>
        <taxon>Alphaproteobacteria</taxon>
        <taxon>Hyphomicrobiales</taxon>
        <taxon>Pleomorphomonadaceae</taxon>
        <taxon>Methylobrevis</taxon>
    </lineage>
</organism>
<keyword evidence="4" id="KW-1185">Reference proteome</keyword>
<name>A0A1E3GYP5_9HYPH</name>
<dbReference type="SUPFAM" id="SSF53756">
    <property type="entry name" value="UDP-Glycosyltransferase/glycogen phosphorylase"/>
    <property type="match status" value="1"/>
</dbReference>
<dbReference type="Pfam" id="PF13439">
    <property type="entry name" value="Glyco_transf_4"/>
    <property type="match status" value="1"/>
</dbReference>
<dbReference type="InterPro" id="IPR028098">
    <property type="entry name" value="Glyco_trans_4-like_N"/>
</dbReference>
<sequence>MTLPRIMVDGYNLALQKGTGIATYTRNLTQRLGALGAPVDVLYGIRSGTGARGGLLSEVDFFDPSVKAIKTREVVSRLATSRFGVSAYEVPVDGKVVSDGLRSRMPHFDRIFNVPDLFYFSKWHLRVHRRFLEVSYPQPARVAHWTYPMPVKLKGAANIYTIHDLVPLRLPYATLDNKREFHSIVSAIAKDADHIVTVSETSKRDIVDLLGVPEDKVTNTYQAVDLPQALVTRDRDEVAGEISNLFGLGDRDYYLFFGAIEPKKNVGRLIEAYLASGVKTPLVIVGALVWKNADDLKLLDPAGINDIEMQQRLRKGGSGLRKPFDPTLTRFTRSQVMRIEYLPFHQLVSMIRCAKGVLFPSLYEASACRSSRRCSSAPR</sequence>
<evidence type="ECO:0000313" key="3">
    <source>
        <dbReference type="EMBL" id="ODN69045.1"/>
    </source>
</evidence>
<feature type="domain" description="Glycosyltransferase subfamily 4-like N-terminal" evidence="2">
    <location>
        <begin position="20"/>
        <end position="226"/>
    </location>
</feature>
<dbReference type="Gene3D" id="3.40.50.2000">
    <property type="entry name" value="Glycogen Phosphorylase B"/>
    <property type="match status" value="2"/>
</dbReference>
<dbReference type="PANTHER" id="PTHR46401:SF2">
    <property type="entry name" value="GLYCOSYLTRANSFERASE WBBK-RELATED"/>
    <property type="match status" value="1"/>
</dbReference>
<dbReference type="PANTHER" id="PTHR46401">
    <property type="entry name" value="GLYCOSYLTRANSFERASE WBBK-RELATED"/>
    <property type="match status" value="1"/>
</dbReference>
<keyword evidence="1" id="KW-0808">Transferase</keyword>
<evidence type="ECO:0000256" key="1">
    <source>
        <dbReference type="ARBA" id="ARBA00022679"/>
    </source>
</evidence>
<dbReference type="GO" id="GO:0016757">
    <property type="term" value="F:glycosyltransferase activity"/>
    <property type="evidence" value="ECO:0007669"/>
    <property type="project" value="TreeGrafter"/>
</dbReference>
<reference evidence="3 4" key="1">
    <citation type="submission" date="2016-07" db="EMBL/GenBank/DDBJ databases">
        <title>Draft Genome Sequence of Methylobrevis pamukkalensis PK2.</title>
        <authorList>
            <person name="Vasilenko O.V."/>
            <person name="Doronina N.V."/>
            <person name="Shmareva M.N."/>
            <person name="Tarlachkov S.V."/>
            <person name="Mustakhimov I."/>
            <person name="Trotsenko Y.A."/>
        </authorList>
    </citation>
    <scope>NUCLEOTIDE SEQUENCE [LARGE SCALE GENOMIC DNA]</scope>
    <source>
        <strain evidence="3 4">PK2</strain>
    </source>
</reference>
<proteinExistence type="predicted"/>
<protein>
    <recommendedName>
        <fullName evidence="2">Glycosyltransferase subfamily 4-like N-terminal domain-containing protein</fullName>
    </recommendedName>
</protein>
<evidence type="ECO:0000259" key="2">
    <source>
        <dbReference type="Pfam" id="PF13439"/>
    </source>
</evidence>
<dbReference type="RefSeq" id="WP_245294108.1">
    <property type="nucleotide sequence ID" value="NZ_MCRJ01000113.1"/>
</dbReference>
<evidence type="ECO:0000313" key="4">
    <source>
        <dbReference type="Proteomes" id="UP000094622"/>
    </source>
</evidence>
<accession>A0A1E3GYP5</accession>
<gene>
    <name evidence="3" type="ORF">A6302_03641</name>
</gene>
<dbReference type="AlphaFoldDB" id="A0A1E3GYP5"/>
<comment type="caution">
    <text evidence="3">The sequence shown here is derived from an EMBL/GenBank/DDBJ whole genome shotgun (WGS) entry which is preliminary data.</text>
</comment>
<dbReference type="EMBL" id="MCRJ01000113">
    <property type="protein sequence ID" value="ODN69045.1"/>
    <property type="molecule type" value="Genomic_DNA"/>
</dbReference>
<dbReference type="PATRIC" id="fig|1439726.3.peg.3839"/>
<dbReference type="Proteomes" id="UP000094622">
    <property type="component" value="Unassembled WGS sequence"/>
</dbReference>